<dbReference type="InterPro" id="IPR001375">
    <property type="entry name" value="Peptidase_S9_cat"/>
</dbReference>
<reference evidence="4 5" key="1">
    <citation type="submission" date="2020-08" db="EMBL/GenBank/DDBJ databases">
        <title>Genomic Encyclopedia of Type Strains, Phase IV (KMG-IV): sequencing the most valuable type-strain genomes for metagenomic binning, comparative biology and taxonomic classification.</title>
        <authorList>
            <person name="Goeker M."/>
        </authorList>
    </citation>
    <scope>NUCLEOTIDE SEQUENCE [LARGE SCALE GENOMIC DNA]</scope>
    <source>
        <strain evidence="4 5">DSM 12252</strain>
    </source>
</reference>
<dbReference type="Gene3D" id="3.40.50.1820">
    <property type="entry name" value="alpha/beta hydrolase"/>
    <property type="match status" value="1"/>
</dbReference>
<dbReference type="EMBL" id="JACHIG010000003">
    <property type="protein sequence ID" value="MBB5032070.1"/>
    <property type="molecule type" value="Genomic_DNA"/>
</dbReference>
<dbReference type="PANTHER" id="PTHR43037:SF1">
    <property type="entry name" value="BLL1128 PROTEIN"/>
    <property type="match status" value="1"/>
</dbReference>
<keyword evidence="1 2" id="KW-0732">Signal</keyword>
<dbReference type="InterPro" id="IPR050955">
    <property type="entry name" value="Plant_Biomass_Hydrol_Est"/>
</dbReference>
<sequence length="316" mass="34900">MRISFCLAVFCLLVTSTQAADPPRQWTSSDGKSKFMGTLVEFSEKEVKVKRSSDFNQFRLPLDKLSKEDQDYIRGLLREKRRDVGLKEGAYAEKITGQFVKGVSKQGLNYQLWGNPKLDGTQRYPLVIWLHGSGQSGNDNESQLGGAPKIWTNEENQSRQPCFLLAPQCPSADIGWKNQVADNLLALIADLTEHLPIDSSRLYLTGSSMGGFGTFGIAAKYPQVFAACVPLCGGGDVKNAAILKPVPFWVFHGDKDDMVPVERSRAIVQAVKQAGGELMKYTELEGAGHGITGLVYPRADLHEWLFQQKKQAMSSP</sequence>
<feature type="signal peptide" evidence="2">
    <location>
        <begin position="1"/>
        <end position="19"/>
    </location>
</feature>
<dbReference type="RefSeq" id="WP_184339013.1">
    <property type="nucleotide sequence ID" value="NZ_JACHIG010000003.1"/>
</dbReference>
<dbReference type="InterPro" id="IPR029058">
    <property type="entry name" value="AB_hydrolase_fold"/>
</dbReference>
<dbReference type="Pfam" id="PF00326">
    <property type="entry name" value="Peptidase_S9"/>
    <property type="match status" value="1"/>
</dbReference>
<proteinExistence type="predicted"/>
<evidence type="ECO:0000313" key="5">
    <source>
        <dbReference type="Proteomes" id="UP000590740"/>
    </source>
</evidence>
<dbReference type="AlphaFoldDB" id="A0A7W7YA33"/>
<dbReference type="SUPFAM" id="SSF53474">
    <property type="entry name" value="alpha/beta-Hydrolases"/>
    <property type="match status" value="1"/>
</dbReference>
<evidence type="ECO:0000259" key="3">
    <source>
        <dbReference type="Pfam" id="PF00326"/>
    </source>
</evidence>
<protein>
    <submittedName>
        <fullName evidence="4">Putative peptidase</fullName>
    </submittedName>
</protein>
<dbReference type="GO" id="GO:0008236">
    <property type="term" value="F:serine-type peptidase activity"/>
    <property type="evidence" value="ECO:0007669"/>
    <property type="project" value="InterPro"/>
</dbReference>
<dbReference type="Gene3D" id="2.30.30.700">
    <property type="entry name" value="SLA1 homology domain 1"/>
    <property type="match status" value="1"/>
</dbReference>
<feature type="chain" id="PRO_5031249211" evidence="2">
    <location>
        <begin position="20"/>
        <end position="316"/>
    </location>
</feature>
<evidence type="ECO:0000256" key="1">
    <source>
        <dbReference type="ARBA" id="ARBA00022729"/>
    </source>
</evidence>
<dbReference type="PANTHER" id="PTHR43037">
    <property type="entry name" value="UNNAMED PRODUCT-RELATED"/>
    <property type="match status" value="1"/>
</dbReference>
<organism evidence="4 5">
    <name type="scientific">Prosthecobacter vanneervenii</name>
    <dbReference type="NCBI Taxonomy" id="48466"/>
    <lineage>
        <taxon>Bacteria</taxon>
        <taxon>Pseudomonadati</taxon>
        <taxon>Verrucomicrobiota</taxon>
        <taxon>Verrucomicrobiia</taxon>
        <taxon>Verrucomicrobiales</taxon>
        <taxon>Verrucomicrobiaceae</taxon>
        <taxon>Prosthecobacter</taxon>
    </lineage>
</organism>
<keyword evidence="5" id="KW-1185">Reference proteome</keyword>
<gene>
    <name evidence="4" type="ORF">HNQ65_001647</name>
</gene>
<accession>A0A7W7YA33</accession>
<dbReference type="Proteomes" id="UP000590740">
    <property type="component" value="Unassembled WGS sequence"/>
</dbReference>
<feature type="domain" description="Peptidase S9 prolyl oligopeptidase catalytic" evidence="3">
    <location>
        <begin position="176"/>
        <end position="238"/>
    </location>
</feature>
<evidence type="ECO:0000256" key="2">
    <source>
        <dbReference type="SAM" id="SignalP"/>
    </source>
</evidence>
<name>A0A7W7YA33_9BACT</name>
<comment type="caution">
    <text evidence="4">The sequence shown here is derived from an EMBL/GenBank/DDBJ whole genome shotgun (WGS) entry which is preliminary data.</text>
</comment>
<dbReference type="GO" id="GO:0006508">
    <property type="term" value="P:proteolysis"/>
    <property type="evidence" value="ECO:0007669"/>
    <property type="project" value="InterPro"/>
</dbReference>
<evidence type="ECO:0000313" key="4">
    <source>
        <dbReference type="EMBL" id="MBB5032070.1"/>
    </source>
</evidence>